<comment type="similarity">
    <text evidence="1">Belongs to the PrpD family.</text>
</comment>
<dbReference type="STRING" id="1166073.SAMN05192530_102614"/>
<dbReference type="Pfam" id="PF03972">
    <property type="entry name" value="MmgE_PrpD_N"/>
    <property type="match status" value="1"/>
</dbReference>
<dbReference type="PANTHER" id="PTHR16943:SF8">
    <property type="entry name" value="2-METHYLCITRATE DEHYDRATASE"/>
    <property type="match status" value="1"/>
</dbReference>
<dbReference type="SUPFAM" id="SSF103378">
    <property type="entry name" value="2-methylcitrate dehydratase PrpD"/>
    <property type="match status" value="1"/>
</dbReference>
<dbReference type="GO" id="GO:0016829">
    <property type="term" value="F:lyase activity"/>
    <property type="evidence" value="ECO:0007669"/>
    <property type="project" value="InterPro"/>
</dbReference>
<dbReference type="PANTHER" id="PTHR16943">
    <property type="entry name" value="2-METHYLCITRATE DEHYDRATASE-RELATED"/>
    <property type="match status" value="1"/>
</dbReference>
<evidence type="ECO:0000259" key="2">
    <source>
        <dbReference type="Pfam" id="PF03972"/>
    </source>
</evidence>
<dbReference type="OrthoDB" id="9795089at2"/>
<dbReference type="InterPro" id="IPR042183">
    <property type="entry name" value="MmgE/PrpD_sf_1"/>
</dbReference>
<keyword evidence="5" id="KW-1185">Reference proteome</keyword>
<evidence type="ECO:0000313" key="5">
    <source>
        <dbReference type="Proteomes" id="UP000198793"/>
    </source>
</evidence>
<dbReference type="AlphaFoldDB" id="A0A1H0FPF9"/>
<sequence length="467" mass="49490">MSTLAHAAPIDEARSLSQLIAEWGATLSVPDLPEAVREKADLLLVDVTGLCLAARQSDYVGAILRSSEPGHSTAIGHAQRLTAADAALLNGTAAHGEDFDDTFEGGPVHSGAVIVPAVLAVAERDGLSPERILLGIAAGTELLCRLGLAAPKAIHRAGFHPTAVLGALASAFAVGVALRQDAAALARGLGIAGSTASGIIEYLGDGSWTKRMHAGWAAQSGLRAAGMAGAGFVGPRRVLEGEHGFFHAFAPSIEPLVGELLGDLGTRWVSERITFKPYPCGTMVQPYIDCAARLRAEGQDWRDVRAIRCRTSDGYVHRLWEPLALKRRPPTDYAAKFSVPFGVALGLVRGHADLPDFTPEAIRDPDLLRVASLVSYEIDPADPYPARFTGHVELELSDGSLREMRQDHMRGGADAPLSRADVERKFLRNAAYGGIAEPDRMLDRVRRLLVDGAPAIAALRADQGSAA</sequence>
<dbReference type="Gene3D" id="3.30.1330.120">
    <property type="entry name" value="2-methylcitrate dehydratase PrpD"/>
    <property type="match status" value="1"/>
</dbReference>
<gene>
    <name evidence="4" type="ORF">SAMN05192530_102614</name>
</gene>
<dbReference type="InterPro" id="IPR005656">
    <property type="entry name" value="MmgE_PrpD"/>
</dbReference>
<reference evidence="4 5" key="1">
    <citation type="submission" date="2016-10" db="EMBL/GenBank/DDBJ databases">
        <authorList>
            <person name="de Groot N.N."/>
        </authorList>
    </citation>
    <scope>NUCLEOTIDE SEQUENCE [LARGE SCALE GENOMIC DNA]</scope>
    <source>
        <strain evidence="5">L7-484,KACC 16230,DSM 25025</strain>
    </source>
</reference>
<dbReference type="Gene3D" id="1.10.4100.10">
    <property type="entry name" value="2-methylcitrate dehydratase PrpD"/>
    <property type="match status" value="1"/>
</dbReference>
<dbReference type="RefSeq" id="WP_090671186.1">
    <property type="nucleotide sequence ID" value="NZ_FNIT01000002.1"/>
</dbReference>
<dbReference type="InterPro" id="IPR045336">
    <property type="entry name" value="MmgE_PrpD_N"/>
</dbReference>
<protein>
    <submittedName>
        <fullName evidence="4">2-methylcitrate dehydratase PrpD</fullName>
    </submittedName>
</protein>
<evidence type="ECO:0000256" key="1">
    <source>
        <dbReference type="ARBA" id="ARBA00006174"/>
    </source>
</evidence>
<dbReference type="Proteomes" id="UP000198793">
    <property type="component" value="Unassembled WGS sequence"/>
</dbReference>
<evidence type="ECO:0000313" key="4">
    <source>
        <dbReference type="EMBL" id="SDN96520.1"/>
    </source>
</evidence>
<dbReference type="InterPro" id="IPR045337">
    <property type="entry name" value="MmgE_PrpD_C"/>
</dbReference>
<feature type="domain" description="MmgE/PrpD C-terminal" evidence="3">
    <location>
        <begin position="278"/>
        <end position="440"/>
    </location>
</feature>
<dbReference type="EMBL" id="FNIT01000002">
    <property type="protein sequence ID" value="SDN96520.1"/>
    <property type="molecule type" value="Genomic_DNA"/>
</dbReference>
<proteinExistence type="inferred from homology"/>
<feature type="domain" description="MmgE/PrpD N-terminal" evidence="2">
    <location>
        <begin position="20"/>
        <end position="251"/>
    </location>
</feature>
<dbReference type="Pfam" id="PF19305">
    <property type="entry name" value="MmgE_PrpD_C"/>
    <property type="match status" value="1"/>
</dbReference>
<organism evidence="4 5">
    <name type="scientific">Aureimonas jatrophae</name>
    <dbReference type="NCBI Taxonomy" id="1166073"/>
    <lineage>
        <taxon>Bacteria</taxon>
        <taxon>Pseudomonadati</taxon>
        <taxon>Pseudomonadota</taxon>
        <taxon>Alphaproteobacteria</taxon>
        <taxon>Hyphomicrobiales</taxon>
        <taxon>Aurantimonadaceae</taxon>
        <taxon>Aureimonas</taxon>
    </lineage>
</organism>
<dbReference type="InterPro" id="IPR036148">
    <property type="entry name" value="MmgE/PrpD_sf"/>
</dbReference>
<accession>A0A1H0FPF9</accession>
<name>A0A1H0FPF9_9HYPH</name>
<dbReference type="InterPro" id="IPR042188">
    <property type="entry name" value="MmgE/PrpD_sf_2"/>
</dbReference>
<evidence type="ECO:0000259" key="3">
    <source>
        <dbReference type="Pfam" id="PF19305"/>
    </source>
</evidence>